<dbReference type="InterPro" id="IPR008332">
    <property type="entry name" value="MethylG_MeTrfase_N"/>
</dbReference>
<dbReference type="NCBIfam" id="TIGR00589">
    <property type="entry name" value="ogt"/>
    <property type="match status" value="1"/>
</dbReference>
<evidence type="ECO:0000259" key="11">
    <source>
        <dbReference type="Pfam" id="PF02870"/>
    </source>
</evidence>
<evidence type="ECO:0000256" key="6">
    <source>
        <dbReference type="ARBA" id="ARBA00022763"/>
    </source>
</evidence>
<evidence type="ECO:0000256" key="3">
    <source>
        <dbReference type="ARBA" id="ARBA00022490"/>
    </source>
</evidence>
<keyword evidence="6 9" id="KW-0227">DNA damage</keyword>
<dbReference type="HAMAP" id="MF_00772">
    <property type="entry name" value="OGT"/>
    <property type="match status" value="1"/>
</dbReference>
<dbReference type="GO" id="GO:0005737">
    <property type="term" value="C:cytoplasm"/>
    <property type="evidence" value="ECO:0007669"/>
    <property type="project" value="UniProtKB-SubCell"/>
</dbReference>
<dbReference type="Proteomes" id="UP000187059">
    <property type="component" value="Chromosome"/>
</dbReference>
<keyword evidence="4 9" id="KW-0489">Methyltransferase</keyword>
<dbReference type="InterPro" id="IPR036388">
    <property type="entry name" value="WH-like_DNA-bd_sf"/>
</dbReference>
<dbReference type="SUPFAM" id="SSF46767">
    <property type="entry name" value="Methylated DNA-protein cysteine methyltransferase, C-terminal domain"/>
    <property type="match status" value="1"/>
</dbReference>
<evidence type="ECO:0000256" key="8">
    <source>
        <dbReference type="ARBA" id="ARBA00049348"/>
    </source>
</evidence>
<comment type="function">
    <text evidence="9">Involved in the cellular defense against the biological effects of O6-methylguanine (O6-MeG) and O4-methylthymine (O4-MeT) in DNA. Repairs the methylated nucleobase in DNA by stoichiometrically transferring the methyl group to a cysteine residue in the enzyme. This is a suicide reaction: the enzyme is irreversibly inactivated.</text>
</comment>
<evidence type="ECO:0000313" key="13">
    <source>
        <dbReference type="Proteomes" id="UP000187059"/>
    </source>
</evidence>
<sequence>MSTLYYCHTDSPVGPLLLAGDHDSLHFLSFPEGHKAFGPRPEWAFSEAPFAEVRRQLDAYFAGTLRQFDLPLTLSGTAFQNRVWRLLATIPYGETTSYGALARQLGTPNASRAVGAANGNNPLPVILPCHRVIGSSGALTGFGGGLPVKKFLLRHEAEVAGVGDPQLSLF</sequence>
<dbReference type="InterPro" id="IPR036217">
    <property type="entry name" value="MethylDNA_cys_MeTrfase_DNAb"/>
</dbReference>
<evidence type="ECO:0000313" key="12">
    <source>
        <dbReference type="EMBL" id="APZ52816.1"/>
    </source>
</evidence>
<dbReference type="PANTHER" id="PTHR10815">
    <property type="entry name" value="METHYLATED-DNA--PROTEIN-CYSTEINE METHYLTRANSFERASE"/>
    <property type="match status" value="1"/>
</dbReference>
<dbReference type="InterPro" id="IPR001497">
    <property type="entry name" value="MethylDNA_cys_MeTrfase_AS"/>
</dbReference>
<evidence type="ECO:0000259" key="10">
    <source>
        <dbReference type="Pfam" id="PF01035"/>
    </source>
</evidence>
<keyword evidence="3 9" id="KW-0963">Cytoplasm</keyword>
<dbReference type="STRING" id="1250539.Ga0080574_TMP2482"/>
<reference evidence="12 13" key="1">
    <citation type="submission" date="2016-04" db="EMBL/GenBank/DDBJ databases">
        <title>Deep-sea bacteria in the southern Pacific.</title>
        <authorList>
            <person name="Tang K."/>
        </authorList>
    </citation>
    <scope>NUCLEOTIDE SEQUENCE [LARGE SCALE GENOMIC DNA]</scope>
    <source>
        <strain evidence="12 13">JLT2014</strain>
    </source>
</reference>
<organism evidence="12 13">
    <name type="scientific">Salipiger abyssi</name>
    <dbReference type="NCBI Taxonomy" id="1250539"/>
    <lineage>
        <taxon>Bacteria</taxon>
        <taxon>Pseudomonadati</taxon>
        <taxon>Pseudomonadota</taxon>
        <taxon>Alphaproteobacteria</taxon>
        <taxon>Rhodobacterales</taxon>
        <taxon>Roseobacteraceae</taxon>
        <taxon>Salipiger</taxon>
    </lineage>
</organism>
<dbReference type="OrthoDB" id="9802228at2"/>
<comment type="catalytic activity">
    <reaction evidence="1 9">
        <text>a 4-O-methyl-thymidine in DNA + L-cysteinyl-[protein] = a thymidine in DNA + S-methyl-L-cysteinyl-[protein]</text>
        <dbReference type="Rhea" id="RHEA:53428"/>
        <dbReference type="Rhea" id="RHEA-COMP:10131"/>
        <dbReference type="Rhea" id="RHEA-COMP:10132"/>
        <dbReference type="Rhea" id="RHEA-COMP:13555"/>
        <dbReference type="Rhea" id="RHEA-COMP:13556"/>
        <dbReference type="ChEBI" id="CHEBI:29950"/>
        <dbReference type="ChEBI" id="CHEBI:82612"/>
        <dbReference type="ChEBI" id="CHEBI:137386"/>
        <dbReference type="ChEBI" id="CHEBI:137387"/>
        <dbReference type="EC" id="2.1.1.63"/>
    </reaction>
</comment>
<dbReference type="SUPFAM" id="SSF53155">
    <property type="entry name" value="Methylated DNA-protein cysteine methyltransferase domain"/>
    <property type="match status" value="1"/>
</dbReference>
<evidence type="ECO:0000256" key="5">
    <source>
        <dbReference type="ARBA" id="ARBA00022679"/>
    </source>
</evidence>
<dbReference type="Gene3D" id="1.10.10.10">
    <property type="entry name" value="Winged helix-like DNA-binding domain superfamily/Winged helix DNA-binding domain"/>
    <property type="match status" value="1"/>
</dbReference>
<dbReference type="InterPro" id="IPR014048">
    <property type="entry name" value="MethylDNA_cys_MeTrfase_DNA-bd"/>
</dbReference>
<dbReference type="Pfam" id="PF01035">
    <property type="entry name" value="DNA_binding_1"/>
    <property type="match status" value="1"/>
</dbReference>
<evidence type="ECO:0000256" key="1">
    <source>
        <dbReference type="ARBA" id="ARBA00001286"/>
    </source>
</evidence>
<feature type="domain" description="Methylated-DNA-[protein]-cysteine S-methyltransferase DNA binding" evidence="10">
    <location>
        <begin position="78"/>
        <end position="157"/>
    </location>
</feature>
<evidence type="ECO:0000256" key="9">
    <source>
        <dbReference type="HAMAP-Rule" id="MF_00772"/>
    </source>
</evidence>
<evidence type="ECO:0000256" key="4">
    <source>
        <dbReference type="ARBA" id="ARBA00022603"/>
    </source>
</evidence>
<dbReference type="PROSITE" id="PS00374">
    <property type="entry name" value="MGMT"/>
    <property type="match status" value="1"/>
</dbReference>
<comment type="similarity">
    <text evidence="2 9">Belongs to the MGMT family.</text>
</comment>
<accession>A0A1P8UTZ3</accession>
<dbReference type="GO" id="GO:0006307">
    <property type="term" value="P:DNA alkylation repair"/>
    <property type="evidence" value="ECO:0007669"/>
    <property type="project" value="UniProtKB-UniRule"/>
</dbReference>
<keyword evidence="7 9" id="KW-0234">DNA repair</keyword>
<comment type="subcellular location">
    <subcellularLocation>
        <location evidence="9">Cytoplasm</location>
    </subcellularLocation>
</comment>
<feature type="active site" description="Nucleophile; methyl group acceptor" evidence="9">
    <location>
        <position position="129"/>
    </location>
</feature>
<dbReference type="AlphaFoldDB" id="A0A1P8UTZ3"/>
<dbReference type="KEGG" id="paby:Ga0080574_TMP2482"/>
<dbReference type="FunFam" id="1.10.10.10:FF:000214">
    <property type="entry name" value="Methylated-DNA--protein-cysteine methyltransferase"/>
    <property type="match status" value="1"/>
</dbReference>
<keyword evidence="13" id="KW-1185">Reference proteome</keyword>
<comment type="catalytic activity">
    <reaction evidence="8 9">
        <text>a 6-O-methyl-2'-deoxyguanosine in DNA + L-cysteinyl-[protein] = S-methyl-L-cysteinyl-[protein] + a 2'-deoxyguanosine in DNA</text>
        <dbReference type="Rhea" id="RHEA:24000"/>
        <dbReference type="Rhea" id="RHEA-COMP:10131"/>
        <dbReference type="Rhea" id="RHEA-COMP:10132"/>
        <dbReference type="Rhea" id="RHEA-COMP:11367"/>
        <dbReference type="Rhea" id="RHEA-COMP:11368"/>
        <dbReference type="ChEBI" id="CHEBI:29950"/>
        <dbReference type="ChEBI" id="CHEBI:82612"/>
        <dbReference type="ChEBI" id="CHEBI:85445"/>
        <dbReference type="ChEBI" id="CHEBI:85448"/>
        <dbReference type="EC" id="2.1.1.63"/>
    </reaction>
</comment>
<name>A0A1P8UTZ3_9RHOB</name>
<proteinExistence type="inferred from homology"/>
<evidence type="ECO:0000256" key="2">
    <source>
        <dbReference type="ARBA" id="ARBA00008711"/>
    </source>
</evidence>
<comment type="miscellaneous">
    <text evidence="9">This enzyme catalyzes only one turnover and therefore is not strictly catalytic. According to one definition, an enzyme is a biocatalyst that acts repeatedly and over many reaction cycles.</text>
</comment>
<protein>
    <recommendedName>
        <fullName evidence="9">Methylated-DNA--protein-cysteine methyltransferase</fullName>
        <ecNumber evidence="9">2.1.1.63</ecNumber>
    </recommendedName>
    <alternativeName>
        <fullName evidence="9">6-O-methylguanine-DNA methyltransferase</fullName>
        <shortName evidence="9">MGMT</shortName>
    </alternativeName>
    <alternativeName>
        <fullName evidence="9">O-6-methylguanine-DNA-alkyltransferase</fullName>
    </alternativeName>
</protein>
<dbReference type="RefSeq" id="WP_076699558.1">
    <property type="nucleotide sequence ID" value="NZ_CP015093.1"/>
</dbReference>
<dbReference type="InterPro" id="IPR023546">
    <property type="entry name" value="MGMT"/>
</dbReference>
<dbReference type="EMBL" id="CP015093">
    <property type="protein sequence ID" value="APZ52816.1"/>
    <property type="molecule type" value="Genomic_DNA"/>
</dbReference>
<dbReference type="GO" id="GO:0032259">
    <property type="term" value="P:methylation"/>
    <property type="evidence" value="ECO:0007669"/>
    <property type="project" value="UniProtKB-KW"/>
</dbReference>
<evidence type="ECO:0000256" key="7">
    <source>
        <dbReference type="ARBA" id="ARBA00023204"/>
    </source>
</evidence>
<dbReference type="Pfam" id="PF02870">
    <property type="entry name" value="Methyltransf_1N"/>
    <property type="match status" value="1"/>
</dbReference>
<gene>
    <name evidence="12" type="ORF">Ga0080574_TMP2482</name>
</gene>
<dbReference type="PANTHER" id="PTHR10815:SF5">
    <property type="entry name" value="METHYLATED-DNA--PROTEIN-CYSTEINE METHYLTRANSFERASE"/>
    <property type="match status" value="1"/>
</dbReference>
<dbReference type="CDD" id="cd06445">
    <property type="entry name" value="ATase"/>
    <property type="match status" value="1"/>
</dbReference>
<dbReference type="GO" id="GO:0003908">
    <property type="term" value="F:methylated-DNA-[protein]-cysteine S-methyltransferase activity"/>
    <property type="evidence" value="ECO:0007669"/>
    <property type="project" value="UniProtKB-UniRule"/>
</dbReference>
<feature type="domain" description="Methylguanine DNA methyltransferase ribonuclease-like" evidence="11">
    <location>
        <begin position="4"/>
        <end position="73"/>
    </location>
</feature>
<dbReference type="InterPro" id="IPR036631">
    <property type="entry name" value="MGMT_N_sf"/>
</dbReference>
<dbReference type="Gene3D" id="3.30.160.70">
    <property type="entry name" value="Methylated DNA-protein cysteine methyltransferase domain"/>
    <property type="match status" value="1"/>
</dbReference>
<dbReference type="EC" id="2.1.1.63" evidence="9"/>
<keyword evidence="5 9" id="KW-0808">Transferase</keyword>